<feature type="chain" id="PRO_5040879283" description="Chalcone isomerase domain-containing protein" evidence="1">
    <location>
        <begin position="18"/>
        <end position="189"/>
    </location>
</feature>
<name>A0A9W7FBB2_9STRA</name>
<comment type="caution">
    <text evidence="3">The sequence shown here is derived from an EMBL/GenBank/DDBJ whole genome shotgun (WGS) entry which is preliminary data.</text>
</comment>
<accession>A0A9W7FBB2</accession>
<gene>
    <name evidence="3" type="ORF">TrLO_g4752</name>
</gene>
<proteinExistence type="predicted"/>
<dbReference type="GO" id="GO:0016872">
    <property type="term" value="F:intramolecular lyase activity"/>
    <property type="evidence" value="ECO:0007669"/>
    <property type="project" value="InterPro"/>
</dbReference>
<evidence type="ECO:0000256" key="1">
    <source>
        <dbReference type="SAM" id="SignalP"/>
    </source>
</evidence>
<dbReference type="PANTHER" id="PTHR47698:SF2">
    <property type="entry name" value="FATTY-ACID-BINDING PROTEIN 3, CHLOROPLASTIC"/>
    <property type="match status" value="1"/>
</dbReference>
<keyword evidence="1" id="KW-0732">Signal</keyword>
<dbReference type="OrthoDB" id="18193at2759"/>
<dbReference type="PANTHER" id="PTHR47698">
    <property type="entry name" value="FATTY-ACID-BINDING PROTEIN 3, CHLOROPLASTIC"/>
    <property type="match status" value="1"/>
</dbReference>
<dbReference type="InterPro" id="IPR036298">
    <property type="entry name" value="Chalcone_isomerase_sf"/>
</dbReference>
<evidence type="ECO:0000313" key="4">
    <source>
        <dbReference type="Proteomes" id="UP001165122"/>
    </source>
</evidence>
<dbReference type="Pfam" id="PF16036">
    <property type="entry name" value="Chalcone_3"/>
    <property type="match status" value="1"/>
</dbReference>
<dbReference type="Proteomes" id="UP001165122">
    <property type="component" value="Unassembled WGS sequence"/>
</dbReference>
<evidence type="ECO:0000313" key="3">
    <source>
        <dbReference type="EMBL" id="GMI09024.1"/>
    </source>
</evidence>
<dbReference type="AlphaFoldDB" id="A0A9W7FBB2"/>
<dbReference type="InterPro" id="IPR016087">
    <property type="entry name" value="Chalcone_isomerase"/>
</dbReference>
<evidence type="ECO:0000259" key="2">
    <source>
        <dbReference type="Pfam" id="PF16036"/>
    </source>
</evidence>
<feature type="domain" description="Chalcone isomerase" evidence="2">
    <location>
        <begin position="25"/>
        <end position="183"/>
    </location>
</feature>
<organism evidence="3 4">
    <name type="scientific">Triparma laevis f. longispina</name>
    <dbReference type="NCBI Taxonomy" id="1714387"/>
    <lineage>
        <taxon>Eukaryota</taxon>
        <taxon>Sar</taxon>
        <taxon>Stramenopiles</taxon>
        <taxon>Ochrophyta</taxon>
        <taxon>Bolidophyceae</taxon>
        <taxon>Parmales</taxon>
        <taxon>Triparmaceae</taxon>
        <taxon>Triparma</taxon>
    </lineage>
</organism>
<dbReference type="InterPro" id="IPR016088">
    <property type="entry name" value="Chalcone_isomerase_3-sand"/>
</dbReference>
<dbReference type="SUPFAM" id="SSF54626">
    <property type="entry name" value="Chalcone isomerase"/>
    <property type="match status" value="1"/>
</dbReference>
<protein>
    <recommendedName>
        <fullName evidence="2">Chalcone isomerase domain-containing protein</fullName>
    </recommendedName>
</protein>
<reference evidence="4" key="1">
    <citation type="journal article" date="2023" name="Commun. Biol.">
        <title>Genome analysis of Parmales, the sister group of diatoms, reveals the evolutionary specialization of diatoms from phago-mixotrophs to photoautotrophs.</title>
        <authorList>
            <person name="Ban H."/>
            <person name="Sato S."/>
            <person name="Yoshikawa S."/>
            <person name="Yamada K."/>
            <person name="Nakamura Y."/>
            <person name="Ichinomiya M."/>
            <person name="Sato N."/>
            <person name="Blanc-Mathieu R."/>
            <person name="Endo H."/>
            <person name="Kuwata A."/>
            <person name="Ogata H."/>
        </authorList>
    </citation>
    <scope>NUCLEOTIDE SEQUENCE [LARGE SCALE GENOMIC DNA]</scope>
    <source>
        <strain evidence="4">NIES 3700</strain>
    </source>
</reference>
<dbReference type="Gene3D" id="3.50.70.10">
    <property type="match status" value="1"/>
</dbReference>
<feature type="signal peptide" evidence="1">
    <location>
        <begin position="1"/>
        <end position="17"/>
    </location>
</feature>
<keyword evidence="4" id="KW-1185">Reference proteome</keyword>
<dbReference type="EMBL" id="BRXW01000131">
    <property type="protein sequence ID" value="GMI09024.1"/>
    <property type="molecule type" value="Genomic_DNA"/>
</dbReference>
<sequence length="189" mass="20292">MLKTFILLLVFTTVASAVSNVEKSTGVKFPDSVNGLELAGVGVRKKGPLKVYALGLYTSPSKSPRASLFGLLRSQPKSTLLMQLTFNSVTGPKMASALSSSLSSRFKEKDSIQQLSDIIVYGASKQKKVGKGTIFQFNCTPSKIDVSINNDDCGSTEAEGIGKAFVDIYLDEKGVSKGLKEDLIENWGE</sequence>